<feature type="chain" id="PRO_5042051037" description="C-type lectin domain-containing protein" evidence="4">
    <location>
        <begin position="28"/>
        <end position="652"/>
    </location>
</feature>
<evidence type="ECO:0000256" key="4">
    <source>
        <dbReference type="SAM" id="SignalP"/>
    </source>
</evidence>
<feature type="domain" description="C-type lectin" evidence="5">
    <location>
        <begin position="85"/>
        <end position="194"/>
    </location>
</feature>
<dbReference type="GO" id="GO:0030246">
    <property type="term" value="F:carbohydrate binding"/>
    <property type="evidence" value="ECO:0007669"/>
    <property type="project" value="UniProtKB-KW"/>
</dbReference>
<accession>A0AAE1EA39</accession>
<dbReference type="InterPro" id="IPR016186">
    <property type="entry name" value="C-type_lectin-like/link_sf"/>
</dbReference>
<proteinExistence type="predicted"/>
<gene>
    <name evidence="6" type="ORF">RRG08_035608</name>
</gene>
<dbReference type="Gene3D" id="3.10.100.10">
    <property type="entry name" value="Mannose-Binding Protein A, subunit A"/>
    <property type="match status" value="1"/>
</dbReference>
<dbReference type="InterPro" id="IPR016187">
    <property type="entry name" value="CTDL_fold"/>
</dbReference>
<dbReference type="PANTHER" id="PTHR46746:SF9">
    <property type="entry name" value="CD209 ANTIGEN-LIKE PROTEIN C-LIKE"/>
    <property type="match status" value="1"/>
</dbReference>
<evidence type="ECO:0000313" key="6">
    <source>
        <dbReference type="EMBL" id="KAK3800009.1"/>
    </source>
</evidence>
<dbReference type="PANTHER" id="PTHR46746">
    <property type="entry name" value="KILLER CELL LECTIN-LIKE RECEPTOR SUBFAMILY F MEMBER 2"/>
    <property type="match status" value="1"/>
</dbReference>
<evidence type="ECO:0000256" key="1">
    <source>
        <dbReference type="ARBA" id="ARBA00022734"/>
    </source>
</evidence>
<dbReference type="InterPro" id="IPR001304">
    <property type="entry name" value="C-type_lectin-like"/>
</dbReference>
<keyword evidence="3" id="KW-0812">Transmembrane</keyword>
<feature type="transmembrane region" description="Helical" evidence="3">
    <location>
        <begin position="613"/>
        <end position="635"/>
    </location>
</feature>
<evidence type="ECO:0000313" key="7">
    <source>
        <dbReference type="Proteomes" id="UP001283361"/>
    </source>
</evidence>
<dbReference type="PROSITE" id="PS50041">
    <property type="entry name" value="C_TYPE_LECTIN_2"/>
    <property type="match status" value="1"/>
</dbReference>
<name>A0AAE1EA39_9GAST</name>
<dbReference type="Proteomes" id="UP001283361">
    <property type="component" value="Unassembled WGS sequence"/>
</dbReference>
<evidence type="ECO:0000256" key="2">
    <source>
        <dbReference type="ARBA" id="ARBA00023157"/>
    </source>
</evidence>
<comment type="caution">
    <text evidence="6">The sequence shown here is derived from an EMBL/GenBank/DDBJ whole genome shotgun (WGS) entry which is preliminary data.</text>
</comment>
<dbReference type="EMBL" id="JAWDGP010000505">
    <property type="protein sequence ID" value="KAK3800009.1"/>
    <property type="molecule type" value="Genomic_DNA"/>
</dbReference>
<protein>
    <recommendedName>
        <fullName evidence="5">C-type lectin domain-containing protein</fullName>
    </recommendedName>
</protein>
<dbReference type="InterPro" id="IPR051379">
    <property type="entry name" value="C-type_Lectin_Receptor_IMM"/>
</dbReference>
<keyword evidence="7" id="KW-1185">Reference proteome</keyword>
<keyword evidence="3" id="KW-0472">Membrane</keyword>
<evidence type="ECO:0000256" key="3">
    <source>
        <dbReference type="SAM" id="Phobius"/>
    </source>
</evidence>
<keyword evidence="2" id="KW-1015">Disulfide bond</keyword>
<organism evidence="6 7">
    <name type="scientific">Elysia crispata</name>
    <name type="common">lettuce slug</name>
    <dbReference type="NCBI Taxonomy" id="231223"/>
    <lineage>
        <taxon>Eukaryota</taxon>
        <taxon>Metazoa</taxon>
        <taxon>Spiralia</taxon>
        <taxon>Lophotrochozoa</taxon>
        <taxon>Mollusca</taxon>
        <taxon>Gastropoda</taxon>
        <taxon>Heterobranchia</taxon>
        <taxon>Euthyneura</taxon>
        <taxon>Panpulmonata</taxon>
        <taxon>Sacoglossa</taxon>
        <taxon>Placobranchoidea</taxon>
        <taxon>Plakobranchidae</taxon>
        <taxon>Elysia</taxon>
    </lineage>
</organism>
<sequence>MKLQAKSSGIFVFVINLHLGSIAVCYAASSKVPLSPLSIKPVSVSTFPLSRFPFVGDVTSHQHKVCREAEYRLGYQCPEHGWEWMHGTCIHFSTPAERKSWTDARAACRAKHRQADLVILPNDKLKDEVFNFGSSPKIMEHWIGLRSTSSSGAHSWVNGSVVSGQSNLPAGCQWLSRTGFHLADCRDTKGFICQREAELSAYRFSESPKIEFGKKSVAFGALQVVTCHGHSRMERNICMYWMFANQTVHGTYDEAKCGDKEPQSKLIQYSTYLHFYLKENQTAPCVRRSRVHVEFYVDYPDLFDGMKMVCCKQAYNDTWKGYRPRDCSNTETMIIDRNQFLKPTLSVGSVDFAQPDPFVGQPGSVGCHGLAHKDMVVSLGWMNQMMVMPWVYVRGPHTGGQSFGTKPPEMNLDVAHFIEGFRYALVSFKYNHTWYFHKSLFVCWFSNSSGLVNTTLSLTDPRAVFSRVINIHYAPRKPVLELISQDDLVVNAKCTTIIGSYDTSMTMWGIYLSTTYLDLITIGFNMRVDRKRSSDFRVKQIDVWNHSTFGPVIESYVELHLPSYFRNGTLLCYSMKLPRTSFFRRLPEPFDFWSSVKISNDLPNDDHSTVLTLVRVITLSCMVAPAILGLFMVAANHKGGGQYSSEDVHTAY</sequence>
<keyword evidence="4" id="KW-0732">Signal</keyword>
<dbReference type="AlphaFoldDB" id="A0AAE1EA39"/>
<keyword evidence="3" id="KW-1133">Transmembrane helix</keyword>
<reference evidence="6" key="1">
    <citation type="journal article" date="2023" name="G3 (Bethesda)">
        <title>A reference genome for the long-term kleptoplast-retaining sea slug Elysia crispata morphotype clarki.</title>
        <authorList>
            <person name="Eastman K.E."/>
            <person name="Pendleton A.L."/>
            <person name="Shaikh M.A."/>
            <person name="Suttiyut T."/>
            <person name="Ogas R."/>
            <person name="Tomko P."/>
            <person name="Gavelis G."/>
            <person name="Widhalm J.R."/>
            <person name="Wisecaver J.H."/>
        </authorList>
    </citation>
    <scope>NUCLEOTIDE SEQUENCE</scope>
    <source>
        <strain evidence="6">ECLA1</strain>
    </source>
</reference>
<evidence type="ECO:0000259" key="5">
    <source>
        <dbReference type="PROSITE" id="PS50041"/>
    </source>
</evidence>
<dbReference type="Pfam" id="PF00059">
    <property type="entry name" value="Lectin_C"/>
    <property type="match status" value="1"/>
</dbReference>
<dbReference type="SMART" id="SM00034">
    <property type="entry name" value="CLECT"/>
    <property type="match status" value="1"/>
</dbReference>
<feature type="signal peptide" evidence="4">
    <location>
        <begin position="1"/>
        <end position="27"/>
    </location>
</feature>
<keyword evidence="1" id="KW-0430">Lectin</keyword>
<dbReference type="SUPFAM" id="SSF56436">
    <property type="entry name" value="C-type lectin-like"/>
    <property type="match status" value="1"/>
</dbReference>